<comment type="similarity">
    <text evidence="2">Belongs to the multi antimicrobial extrusion (MATE) (TC 2.A.66.1) family.</text>
</comment>
<keyword evidence="4 6" id="KW-1133">Transmembrane helix</keyword>
<evidence type="ECO:0000313" key="7">
    <source>
        <dbReference type="EMBL" id="KAL3331973.1"/>
    </source>
</evidence>
<accession>A0ABD2RJD3</accession>
<protein>
    <recommendedName>
        <fullName evidence="9">Protein DETOXIFICATION</fullName>
    </recommendedName>
</protein>
<evidence type="ECO:0000256" key="3">
    <source>
        <dbReference type="ARBA" id="ARBA00022692"/>
    </source>
</evidence>
<name>A0ABD2RJD3_9SOLN</name>
<keyword evidence="3 6" id="KW-0812">Transmembrane</keyword>
<evidence type="ECO:0008006" key="9">
    <source>
        <dbReference type="Google" id="ProtNLM"/>
    </source>
</evidence>
<dbReference type="Proteomes" id="UP001627284">
    <property type="component" value="Unassembled WGS sequence"/>
</dbReference>
<dbReference type="CDD" id="cd13132">
    <property type="entry name" value="MATE_eukaryotic"/>
    <property type="match status" value="1"/>
</dbReference>
<dbReference type="PANTHER" id="PTHR11206">
    <property type="entry name" value="MULTIDRUG RESISTANCE PROTEIN"/>
    <property type="match status" value="1"/>
</dbReference>
<gene>
    <name evidence="7" type="ORF">AABB24_032538</name>
</gene>
<evidence type="ECO:0000313" key="8">
    <source>
        <dbReference type="Proteomes" id="UP001627284"/>
    </source>
</evidence>
<dbReference type="AlphaFoldDB" id="A0ABD2RJD3"/>
<evidence type="ECO:0000256" key="1">
    <source>
        <dbReference type="ARBA" id="ARBA00004141"/>
    </source>
</evidence>
<feature type="transmembrane region" description="Helical" evidence="6">
    <location>
        <begin position="307"/>
        <end position="328"/>
    </location>
</feature>
<evidence type="ECO:0000256" key="2">
    <source>
        <dbReference type="ARBA" id="ARBA00010199"/>
    </source>
</evidence>
<dbReference type="InterPro" id="IPR045069">
    <property type="entry name" value="MATE_euk"/>
</dbReference>
<feature type="transmembrane region" description="Helical" evidence="6">
    <location>
        <begin position="185"/>
        <end position="205"/>
    </location>
</feature>
<feature type="non-terminal residue" evidence="7">
    <location>
        <position position="412"/>
    </location>
</feature>
<dbReference type="Pfam" id="PF01554">
    <property type="entry name" value="MatE"/>
    <property type="match status" value="2"/>
</dbReference>
<evidence type="ECO:0000256" key="4">
    <source>
        <dbReference type="ARBA" id="ARBA00022989"/>
    </source>
</evidence>
<proteinExistence type="inferred from homology"/>
<feature type="transmembrane region" description="Helical" evidence="6">
    <location>
        <begin position="257"/>
        <end position="287"/>
    </location>
</feature>
<sequence>MEEDYHYLPSFDSEHDMQRIDGVKTFFHEFYIESKKLWSLASPAISTSICQYSIAQITQLFAGHLGVLQLAAVSVENSVIAGLCYGALLGMGSALETLCGQAYGAKQVDMLGVYLQRSLIILNTTVLALVFFYLFATQILVLIGQPMDIAKWAGKFSLWMIPQLFAYAMNFPIQKFLQAQSKMMVMAIIAAVALVGHTLLIWLFMMKMDLGLVAGALVLNGSWWFMALAQFVYILCGTCGEAWSGFTSKAFENIWGFVRLSLASGVMICTSIVGWMFMLCIGFNAAISVRVSNELGAGHPRAAKFSVLVVSITSLLFGVIITIALFLARSRYPPLFTNNFEVQQVVSELTPLLGTTIMLNGLQPTLSGVAIGAGWQTYVAYINVVCYYVFGIPLGLILCFILNRGVKVIVIF</sequence>
<feature type="transmembrane region" description="Helical" evidence="6">
    <location>
        <begin position="156"/>
        <end position="173"/>
    </location>
</feature>
<feature type="transmembrane region" description="Helical" evidence="6">
    <location>
        <begin position="211"/>
        <end position="236"/>
    </location>
</feature>
<evidence type="ECO:0000256" key="5">
    <source>
        <dbReference type="ARBA" id="ARBA00023136"/>
    </source>
</evidence>
<feature type="transmembrane region" description="Helical" evidence="6">
    <location>
        <begin position="120"/>
        <end position="144"/>
    </location>
</feature>
<keyword evidence="8" id="KW-1185">Reference proteome</keyword>
<dbReference type="EMBL" id="JBJKTR010000019">
    <property type="protein sequence ID" value="KAL3331973.1"/>
    <property type="molecule type" value="Genomic_DNA"/>
</dbReference>
<reference evidence="7 8" key="1">
    <citation type="submission" date="2024-05" db="EMBL/GenBank/DDBJ databases">
        <title>De novo assembly of an allotetraploid wild potato.</title>
        <authorList>
            <person name="Hosaka A.J."/>
        </authorList>
    </citation>
    <scope>NUCLEOTIDE SEQUENCE [LARGE SCALE GENOMIC DNA]</scope>
    <source>
        <tissue evidence="7">Young leaves</tissue>
    </source>
</reference>
<keyword evidence="5 6" id="KW-0472">Membrane</keyword>
<dbReference type="InterPro" id="IPR002528">
    <property type="entry name" value="MATE_fam"/>
</dbReference>
<feature type="transmembrane region" description="Helical" evidence="6">
    <location>
        <begin position="378"/>
        <end position="402"/>
    </location>
</feature>
<comment type="subcellular location">
    <subcellularLocation>
        <location evidence="1">Membrane</location>
        <topology evidence="1">Multi-pass membrane protein</topology>
    </subcellularLocation>
</comment>
<evidence type="ECO:0000256" key="6">
    <source>
        <dbReference type="SAM" id="Phobius"/>
    </source>
</evidence>
<dbReference type="GO" id="GO:0016020">
    <property type="term" value="C:membrane"/>
    <property type="evidence" value="ECO:0007669"/>
    <property type="project" value="UniProtKB-SubCell"/>
</dbReference>
<comment type="caution">
    <text evidence="7">The sequence shown here is derived from an EMBL/GenBank/DDBJ whole genome shotgun (WGS) entry which is preliminary data.</text>
</comment>
<organism evidence="7 8">
    <name type="scientific">Solanum stoloniferum</name>
    <dbReference type="NCBI Taxonomy" id="62892"/>
    <lineage>
        <taxon>Eukaryota</taxon>
        <taxon>Viridiplantae</taxon>
        <taxon>Streptophyta</taxon>
        <taxon>Embryophyta</taxon>
        <taxon>Tracheophyta</taxon>
        <taxon>Spermatophyta</taxon>
        <taxon>Magnoliopsida</taxon>
        <taxon>eudicotyledons</taxon>
        <taxon>Gunneridae</taxon>
        <taxon>Pentapetalae</taxon>
        <taxon>asterids</taxon>
        <taxon>lamiids</taxon>
        <taxon>Solanales</taxon>
        <taxon>Solanaceae</taxon>
        <taxon>Solanoideae</taxon>
        <taxon>Solaneae</taxon>
        <taxon>Solanum</taxon>
    </lineage>
</organism>